<dbReference type="AlphaFoldDB" id="A0A1U9USJ5"/>
<evidence type="ECO:0000313" key="2">
    <source>
        <dbReference type="EMBL" id="AQV95662.1"/>
    </source>
</evidence>
<name>A0A1U9USJ5_CUPNE</name>
<proteinExistence type="predicted"/>
<reference evidence="3" key="1">
    <citation type="submission" date="2017-02" db="EMBL/GenBank/DDBJ databases">
        <title>Complete genome sequence of Cupriavidus necator strain NH9, a 3-chlorobenzoate degrader.</title>
        <authorList>
            <person name="Moriuchi R."/>
            <person name="Dohra H."/>
            <person name="Ogawa N."/>
        </authorList>
    </citation>
    <scope>NUCLEOTIDE SEQUENCE [LARGE SCALE GENOMIC DNA]</scope>
    <source>
        <strain evidence="3">NH9</strain>
    </source>
</reference>
<dbReference type="OrthoDB" id="4608548at2"/>
<gene>
    <name evidence="2" type="ORF">BJN34_17415</name>
</gene>
<organism evidence="2 3">
    <name type="scientific">Cupriavidus necator</name>
    <name type="common">Alcaligenes eutrophus</name>
    <name type="synonym">Ralstonia eutropha</name>
    <dbReference type="NCBI Taxonomy" id="106590"/>
    <lineage>
        <taxon>Bacteria</taxon>
        <taxon>Pseudomonadati</taxon>
        <taxon>Pseudomonadota</taxon>
        <taxon>Betaproteobacteria</taxon>
        <taxon>Burkholderiales</taxon>
        <taxon>Burkholderiaceae</taxon>
        <taxon>Cupriavidus</taxon>
    </lineage>
</organism>
<dbReference type="KEGG" id="cuh:BJN34_17415"/>
<protein>
    <submittedName>
        <fullName evidence="2">Uncharacterized protein</fullName>
    </submittedName>
</protein>
<dbReference type="EMBL" id="CP017757">
    <property type="protein sequence ID" value="AQV95662.1"/>
    <property type="molecule type" value="Genomic_DNA"/>
</dbReference>
<sequence length="382" mass="43859">MTNAVEKLFDSVLAKLPPEESTDAGEQLGLESAPSRDFNDEPLDSGDDDIHTLDSHDFVYQALDELRQSRAPWGLSPEEEERIEGGIRRSGFDVLAFYKSRRYVAERPFPGRWGIFYMRHGLLYVEAQIAQAYPGLRGPRELARQFLRMHEHFHYQTDVQTLMFESVKGSHLYKPSRDAFRGRRDEFVEEALANRQVWAWAQKPSVGIDDFAYEFLKLQPNAYARFDEPLLELAAEWAANVIDGAVIAGARKYDLSQWVDTLPPYYRRASLCPEYVVYPADLNRWLSPALVLPRVAHIEDGHEVIKRLRSRYAHLGKAWQKTKMKLLEAPDLRGLNLKPWPKDGPDSYSVKVDEGNRAHLRHEGNGKWTAYLIGTHKELGHG</sequence>
<dbReference type="RefSeq" id="WP_078197955.1">
    <property type="nucleotide sequence ID" value="NZ_CP017757.2"/>
</dbReference>
<evidence type="ECO:0000313" key="3">
    <source>
        <dbReference type="Proteomes" id="UP000189627"/>
    </source>
</evidence>
<feature type="region of interest" description="Disordered" evidence="1">
    <location>
        <begin position="15"/>
        <end position="46"/>
    </location>
</feature>
<dbReference type="Proteomes" id="UP000189627">
    <property type="component" value="Chromosome 1"/>
</dbReference>
<accession>A0A1U9USJ5</accession>
<evidence type="ECO:0000256" key="1">
    <source>
        <dbReference type="SAM" id="MobiDB-lite"/>
    </source>
</evidence>